<dbReference type="Gene3D" id="1.10.1070.11">
    <property type="entry name" value="Phosphatidylinositol 3-/4-kinase, catalytic domain"/>
    <property type="match status" value="1"/>
</dbReference>
<keyword evidence="2" id="KW-0227">DNA damage</keyword>
<dbReference type="InterPro" id="IPR011009">
    <property type="entry name" value="Kinase-like_dom_sf"/>
</dbReference>
<dbReference type="Proteomes" id="UP000515908">
    <property type="component" value="Chromosome 01"/>
</dbReference>
<feature type="domain" description="PI3K/PI4K catalytic" evidence="4">
    <location>
        <begin position="1"/>
        <end position="320"/>
    </location>
</feature>
<evidence type="ECO:0000256" key="3">
    <source>
        <dbReference type="ARBA" id="ARBA00023242"/>
    </source>
</evidence>
<dbReference type="PROSITE" id="PS50290">
    <property type="entry name" value="PI3_4_KINASE_3"/>
    <property type="match status" value="1"/>
</dbReference>
<dbReference type="InterPro" id="IPR038980">
    <property type="entry name" value="ATM_plant"/>
</dbReference>
<dbReference type="VEuPathDB" id="TriTrypDB:ADEAN_000016500"/>
<evidence type="ECO:0000256" key="2">
    <source>
        <dbReference type="ARBA" id="ARBA00022763"/>
    </source>
</evidence>
<dbReference type="InterPro" id="IPR036940">
    <property type="entry name" value="PI3/4_kinase_cat_sf"/>
</dbReference>
<dbReference type="GO" id="GO:0004674">
    <property type="term" value="F:protein serine/threonine kinase activity"/>
    <property type="evidence" value="ECO:0007669"/>
    <property type="project" value="InterPro"/>
</dbReference>
<evidence type="ECO:0000259" key="4">
    <source>
        <dbReference type="PROSITE" id="PS50290"/>
    </source>
</evidence>
<dbReference type="SUPFAM" id="SSF56112">
    <property type="entry name" value="Protein kinase-like (PK-like)"/>
    <property type="match status" value="1"/>
</dbReference>
<dbReference type="PANTHER" id="PTHR37079">
    <property type="entry name" value="SERINE/THREONINE-PROTEIN KINASE ATM"/>
    <property type="match status" value="1"/>
</dbReference>
<reference evidence="6 7" key="1">
    <citation type="submission" date="2020-08" db="EMBL/GenBank/DDBJ databases">
        <authorList>
            <person name="Newling K."/>
            <person name="Davey J."/>
            <person name="Forrester S."/>
        </authorList>
    </citation>
    <scope>NUCLEOTIDE SEQUENCE [LARGE SCALE GENOMIC DNA]</scope>
    <source>
        <strain evidence="7">Crithidia deanei Carvalho (ATCC PRA-265)</strain>
    </source>
</reference>
<evidence type="ECO:0000313" key="6">
    <source>
        <dbReference type="EMBL" id="CAD2212753.1"/>
    </source>
</evidence>
<dbReference type="Gene3D" id="3.30.1010.10">
    <property type="entry name" value="Phosphatidylinositol 3-kinase Catalytic Subunit, Chain A, domain 4"/>
    <property type="match status" value="1"/>
</dbReference>
<gene>
    <name evidence="6" type="ORF">ADEAN_000016500</name>
</gene>
<dbReference type="AlphaFoldDB" id="A0A7G2C1Z9"/>
<dbReference type="InterPro" id="IPR003152">
    <property type="entry name" value="FATC_dom"/>
</dbReference>
<feature type="domain" description="FATC" evidence="5">
    <location>
        <begin position="313"/>
        <end position="345"/>
    </location>
</feature>
<keyword evidence="6" id="KW-0418">Kinase</keyword>
<dbReference type="PROSITE" id="PS51190">
    <property type="entry name" value="FATC"/>
    <property type="match status" value="1"/>
</dbReference>
<dbReference type="PANTHER" id="PTHR37079:SF4">
    <property type="entry name" value="SERINE_THREONINE-PROTEIN KINASE ATM"/>
    <property type="match status" value="1"/>
</dbReference>
<keyword evidence="6" id="KW-0808">Transferase</keyword>
<evidence type="ECO:0000313" key="7">
    <source>
        <dbReference type="Proteomes" id="UP000515908"/>
    </source>
</evidence>
<name>A0A7G2C1Z9_9TRYP</name>
<dbReference type="EMBL" id="LR877145">
    <property type="protein sequence ID" value="CAD2212753.1"/>
    <property type="molecule type" value="Genomic_DNA"/>
</dbReference>
<dbReference type="Pfam" id="PF00454">
    <property type="entry name" value="PI3_PI4_kinase"/>
    <property type="match status" value="1"/>
</dbReference>
<dbReference type="InterPro" id="IPR000403">
    <property type="entry name" value="PI3/4_kinase_cat_dom"/>
</dbReference>
<keyword evidence="3" id="KW-0539">Nucleus</keyword>
<dbReference type="SMART" id="SM01343">
    <property type="entry name" value="FATC"/>
    <property type="match status" value="1"/>
</dbReference>
<keyword evidence="7" id="KW-1185">Reference proteome</keyword>
<dbReference type="GO" id="GO:0006974">
    <property type="term" value="P:DNA damage response"/>
    <property type="evidence" value="ECO:0007669"/>
    <property type="project" value="UniProtKB-KW"/>
</dbReference>
<protein>
    <submittedName>
        <fullName evidence="6">Phosphatidylinositol 3- and 4-kinase, putative</fullName>
    </submittedName>
</protein>
<comment type="subcellular location">
    <subcellularLocation>
        <location evidence="1">Nucleus</location>
    </subcellularLocation>
</comment>
<dbReference type="OrthoDB" id="381190at2759"/>
<dbReference type="GO" id="GO:0005634">
    <property type="term" value="C:nucleus"/>
    <property type="evidence" value="ECO:0007669"/>
    <property type="project" value="UniProtKB-SubCell"/>
</dbReference>
<evidence type="ECO:0000259" key="5">
    <source>
        <dbReference type="PROSITE" id="PS51190"/>
    </source>
</evidence>
<evidence type="ECO:0000256" key="1">
    <source>
        <dbReference type="ARBA" id="ARBA00004123"/>
    </source>
</evidence>
<organism evidence="6 7">
    <name type="scientific">Angomonas deanei</name>
    <dbReference type="NCBI Taxonomy" id="59799"/>
    <lineage>
        <taxon>Eukaryota</taxon>
        <taxon>Discoba</taxon>
        <taxon>Euglenozoa</taxon>
        <taxon>Kinetoplastea</taxon>
        <taxon>Metakinetoplastina</taxon>
        <taxon>Trypanosomatida</taxon>
        <taxon>Trypanosomatidae</taxon>
        <taxon>Strigomonadinae</taxon>
        <taxon>Angomonas</taxon>
    </lineage>
</organism>
<dbReference type="SMART" id="SM00146">
    <property type="entry name" value="PI3Kc"/>
    <property type="match status" value="1"/>
</dbReference>
<proteinExistence type="predicted"/>
<accession>A0A7G2C1Z9</accession>
<sequence>MVLKHKDDLRQDALIQSFFETSNALLRMADQTTFQNNNETPLQIYTYPVVPLSPTCGVLHYIEDTIGFGEYITGNINEMVQQGKHSGSKVMFGAHGRYFPEEMNTLECRTLLDSVPKDKPNEKKNMLLYIYRNFTPAMHYFFLEEGNDNTKRFVVSSPQDYYQRLQAYTSSVALNSLLGYTIGLGDRHASNLLLHEKNYKMILIDFGIAFDQSKALFIPETIPFRLTRNVMDGFGVRGTAGKFYHYSSHILAVLKREKELCLSILRTLVYDPLTRWSLRAGEQNNNNHKCLPARGDAERVISKINEKLDSCNEEQTNQAQIHKLCQEAQSVPLLSQLFVGWSPWV</sequence>